<keyword evidence="3" id="KW-0548">Nucleotidyltransferase</keyword>
<dbReference type="InterPro" id="IPR036397">
    <property type="entry name" value="RNaseH_sf"/>
</dbReference>
<dbReference type="AlphaFoldDB" id="A0AAN9LIA3"/>
<keyword evidence="4" id="KW-0239">DNA-directed DNA polymerase</keyword>
<proteinExistence type="predicted"/>
<dbReference type="InterPro" id="IPR050240">
    <property type="entry name" value="DNA_pol_type-B"/>
</dbReference>
<sequence>MSPQQTPMTETPYYTLSSPSSPSRPLTGRFLLSPPGQLLPPSHSQAGSSSQPLAPSPSSRPSYSFPFSYPSCSPSLPPPLVPPSFPPPPPTSPSLSTSSSSTFIFVDSSRQPPTSFASSRPSPPLSPPLVPPSIPLPLPLPHPSPPPLVPPSFSSPTRHAKEGAGGAADEVVLPAPSPSSRPSYSPSFSFSSISTFISAALSSPSPPPLVPLSFPQLTGHAQEGAGGAVDELLVDAYLPERLLDKLMFIYKYMEMARATGVPISFLLSRGQSIKVLSQLLRKARQKNLVIPNVKQVGSEQGTFEGATCLISPLEDMERESRIYIRISPLLHVAWTRLISCILSSTRGAERNNQESPVDRERGIT</sequence>
<evidence type="ECO:0000313" key="8">
    <source>
        <dbReference type="Proteomes" id="UP001374584"/>
    </source>
</evidence>
<evidence type="ECO:0000256" key="4">
    <source>
        <dbReference type="ARBA" id="ARBA00022932"/>
    </source>
</evidence>
<accession>A0AAN9LIA3</accession>
<feature type="compositionally biased region" description="Pro residues" evidence="5">
    <location>
        <begin position="121"/>
        <end position="150"/>
    </location>
</feature>
<evidence type="ECO:0000256" key="2">
    <source>
        <dbReference type="ARBA" id="ARBA00022679"/>
    </source>
</evidence>
<dbReference type="GO" id="GO:0045004">
    <property type="term" value="P:DNA replication proofreading"/>
    <property type="evidence" value="ECO:0007669"/>
    <property type="project" value="TreeGrafter"/>
</dbReference>
<dbReference type="GO" id="GO:0003677">
    <property type="term" value="F:DNA binding"/>
    <property type="evidence" value="ECO:0007669"/>
    <property type="project" value="InterPro"/>
</dbReference>
<feature type="compositionally biased region" description="Low complexity" evidence="5">
    <location>
        <begin position="9"/>
        <end position="74"/>
    </location>
</feature>
<name>A0AAN9LIA3_PHACN</name>
<comment type="caution">
    <text evidence="7">The sequence shown here is derived from an EMBL/GenBank/DDBJ whole genome shotgun (WGS) entry which is preliminary data.</text>
</comment>
<dbReference type="GO" id="GO:0000166">
    <property type="term" value="F:nucleotide binding"/>
    <property type="evidence" value="ECO:0007669"/>
    <property type="project" value="InterPro"/>
</dbReference>
<evidence type="ECO:0000259" key="6">
    <source>
        <dbReference type="Pfam" id="PF00136"/>
    </source>
</evidence>
<feature type="compositionally biased region" description="Pro residues" evidence="5">
    <location>
        <begin position="75"/>
        <end position="92"/>
    </location>
</feature>
<dbReference type="PANTHER" id="PTHR10322">
    <property type="entry name" value="DNA POLYMERASE CATALYTIC SUBUNIT"/>
    <property type="match status" value="1"/>
</dbReference>
<protein>
    <recommendedName>
        <fullName evidence="1">DNA-directed DNA polymerase</fullName>
        <ecNumber evidence="1">2.7.7.7</ecNumber>
    </recommendedName>
</protein>
<dbReference type="EMBL" id="JAYMYR010000010">
    <property type="protein sequence ID" value="KAK7334603.1"/>
    <property type="molecule type" value="Genomic_DNA"/>
</dbReference>
<dbReference type="GO" id="GO:0043625">
    <property type="term" value="C:delta DNA polymerase complex"/>
    <property type="evidence" value="ECO:0007669"/>
    <property type="project" value="TreeGrafter"/>
</dbReference>
<reference evidence="7 8" key="1">
    <citation type="submission" date="2024-01" db="EMBL/GenBank/DDBJ databases">
        <title>The genomes of 5 underutilized Papilionoideae crops provide insights into root nodulation and disease resistanc.</title>
        <authorList>
            <person name="Jiang F."/>
        </authorList>
    </citation>
    <scope>NUCLEOTIDE SEQUENCE [LARGE SCALE GENOMIC DNA]</scope>
    <source>
        <strain evidence="7">JINMINGXINNONG_FW02</strain>
        <tissue evidence="7">Leaves</tissue>
    </source>
</reference>
<evidence type="ECO:0000256" key="3">
    <source>
        <dbReference type="ARBA" id="ARBA00022695"/>
    </source>
</evidence>
<feature type="compositionally biased region" description="Polar residues" evidence="5">
    <location>
        <begin position="108"/>
        <end position="117"/>
    </location>
</feature>
<evidence type="ECO:0000256" key="1">
    <source>
        <dbReference type="ARBA" id="ARBA00012417"/>
    </source>
</evidence>
<dbReference type="Pfam" id="PF00136">
    <property type="entry name" value="DNA_pol_B"/>
    <property type="match status" value="1"/>
</dbReference>
<dbReference type="Proteomes" id="UP001374584">
    <property type="component" value="Unassembled WGS sequence"/>
</dbReference>
<dbReference type="GO" id="GO:0006297">
    <property type="term" value="P:nucleotide-excision repair, DNA gap filling"/>
    <property type="evidence" value="ECO:0007669"/>
    <property type="project" value="TreeGrafter"/>
</dbReference>
<evidence type="ECO:0000313" key="7">
    <source>
        <dbReference type="EMBL" id="KAK7334603.1"/>
    </source>
</evidence>
<gene>
    <name evidence="7" type="ORF">VNO80_26363</name>
</gene>
<dbReference type="SUPFAM" id="SSF53098">
    <property type="entry name" value="Ribonuclease H-like"/>
    <property type="match status" value="1"/>
</dbReference>
<dbReference type="GO" id="GO:0003887">
    <property type="term" value="F:DNA-directed DNA polymerase activity"/>
    <property type="evidence" value="ECO:0007669"/>
    <property type="project" value="UniProtKB-KW"/>
</dbReference>
<keyword evidence="2" id="KW-0808">Transferase</keyword>
<dbReference type="GO" id="GO:0008296">
    <property type="term" value="F:3'-5'-DNA exonuclease activity"/>
    <property type="evidence" value="ECO:0007669"/>
    <property type="project" value="TreeGrafter"/>
</dbReference>
<dbReference type="EC" id="2.7.7.7" evidence="1"/>
<evidence type="ECO:0000256" key="5">
    <source>
        <dbReference type="SAM" id="MobiDB-lite"/>
    </source>
</evidence>
<organism evidence="7 8">
    <name type="scientific">Phaseolus coccineus</name>
    <name type="common">Scarlet runner bean</name>
    <name type="synonym">Phaseolus multiflorus</name>
    <dbReference type="NCBI Taxonomy" id="3886"/>
    <lineage>
        <taxon>Eukaryota</taxon>
        <taxon>Viridiplantae</taxon>
        <taxon>Streptophyta</taxon>
        <taxon>Embryophyta</taxon>
        <taxon>Tracheophyta</taxon>
        <taxon>Spermatophyta</taxon>
        <taxon>Magnoliopsida</taxon>
        <taxon>eudicotyledons</taxon>
        <taxon>Gunneridae</taxon>
        <taxon>Pentapetalae</taxon>
        <taxon>rosids</taxon>
        <taxon>fabids</taxon>
        <taxon>Fabales</taxon>
        <taxon>Fabaceae</taxon>
        <taxon>Papilionoideae</taxon>
        <taxon>50 kb inversion clade</taxon>
        <taxon>NPAAA clade</taxon>
        <taxon>indigoferoid/millettioid clade</taxon>
        <taxon>Phaseoleae</taxon>
        <taxon>Phaseolus</taxon>
    </lineage>
</organism>
<dbReference type="Gene3D" id="3.30.420.10">
    <property type="entry name" value="Ribonuclease H-like superfamily/Ribonuclease H"/>
    <property type="match status" value="1"/>
</dbReference>
<feature type="region of interest" description="Disordered" evidence="5">
    <location>
        <begin position="1"/>
        <end position="178"/>
    </location>
</feature>
<dbReference type="InterPro" id="IPR006134">
    <property type="entry name" value="DNA-dir_DNA_pol_B_multi_dom"/>
</dbReference>
<feature type="compositionally biased region" description="Low complexity" evidence="5">
    <location>
        <begin position="93"/>
        <end position="103"/>
    </location>
</feature>
<feature type="domain" description="DNA-directed DNA polymerase family B multifunctional" evidence="6">
    <location>
        <begin position="261"/>
        <end position="309"/>
    </location>
</feature>
<keyword evidence="8" id="KW-1185">Reference proteome</keyword>
<dbReference type="PANTHER" id="PTHR10322:SF23">
    <property type="entry name" value="DNA POLYMERASE DELTA CATALYTIC SUBUNIT"/>
    <property type="match status" value="1"/>
</dbReference>
<dbReference type="InterPro" id="IPR012337">
    <property type="entry name" value="RNaseH-like_sf"/>
</dbReference>
<dbReference type="GO" id="GO:0006287">
    <property type="term" value="P:base-excision repair, gap-filling"/>
    <property type="evidence" value="ECO:0007669"/>
    <property type="project" value="TreeGrafter"/>
</dbReference>